<dbReference type="Gene3D" id="3.90.420.10">
    <property type="entry name" value="Oxidoreductase, molybdopterin-binding domain"/>
    <property type="match status" value="1"/>
</dbReference>
<organism evidence="2 3">
    <name type="scientific">Pontibaca methylaminivorans</name>
    <dbReference type="NCBI Taxonomy" id="515897"/>
    <lineage>
        <taxon>Bacteria</taxon>
        <taxon>Pseudomonadati</taxon>
        <taxon>Pseudomonadota</taxon>
        <taxon>Alphaproteobacteria</taxon>
        <taxon>Rhodobacterales</taxon>
        <taxon>Roseobacteraceae</taxon>
        <taxon>Pontibaca</taxon>
    </lineage>
</organism>
<evidence type="ECO:0000313" key="2">
    <source>
        <dbReference type="EMBL" id="SIT87032.1"/>
    </source>
</evidence>
<dbReference type="InterPro" id="IPR036374">
    <property type="entry name" value="OxRdtase_Mopterin-bd_sf"/>
</dbReference>
<dbReference type="InterPro" id="IPR000572">
    <property type="entry name" value="OxRdtase_Mopterin-bd_dom"/>
</dbReference>
<feature type="domain" description="Oxidoreductase molybdopterin-binding" evidence="1">
    <location>
        <begin position="63"/>
        <end position="131"/>
    </location>
</feature>
<gene>
    <name evidence="2" type="ORF">SAMN05421849_2526</name>
</gene>
<protein>
    <recommendedName>
        <fullName evidence="1">Oxidoreductase molybdopterin-binding domain-containing protein</fullName>
    </recommendedName>
</protein>
<dbReference type="SUPFAM" id="SSF56524">
    <property type="entry name" value="Oxidoreductase molybdopterin-binding domain"/>
    <property type="match status" value="1"/>
</dbReference>
<dbReference type="RefSeq" id="WP_234967802.1">
    <property type="nucleotide sequence ID" value="NZ_FTPS01000003.1"/>
</dbReference>
<name>A0A1R3X9E0_9RHOB</name>
<sequence>MALTLGTAALPAEAPQEPILRITGQIEKAGRIAEYGAAEFDRAMLEALPKLVLETSTVVTDGVHRFSGFLMRDLLDRLGAEGETVTATALNDYSVDISMSDFHDFDVIVAMEMDGAPLARDDKGPLWIVYPRDDHAVLQDIRYDYRWVWQLSELHVK</sequence>
<reference evidence="2 3" key="1">
    <citation type="submission" date="2017-01" db="EMBL/GenBank/DDBJ databases">
        <authorList>
            <person name="Mah S.A."/>
            <person name="Swanson W.J."/>
            <person name="Moy G.W."/>
            <person name="Vacquier V.D."/>
        </authorList>
    </citation>
    <scope>NUCLEOTIDE SEQUENCE [LARGE SCALE GENOMIC DNA]</scope>
    <source>
        <strain evidence="2 3">DSM 21219</strain>
    </source>
</reference>
<evidence type="ECO:0000259" key="1">
    <source>
        <dbReference type="Pfam" id="PF00174"/>
    </source>
</evidence>
<keyword evidence="3" id="KW-1185">Reference proteome</keyword>
<evidence type="ECO:0000313" key="3">
    <source>
        <dbReference type="Proteomes" id="UP000192455"/>
    </source>
</evidence>
<dbReference type="AlphaFoldDB" id="A0A1R3X9E0"/>
<dbReference type="Pfam" id="PF00174">
    <property type="entry name" value="Oxidored_molyb"/>
    <property type="match status" value="1"/>
</dbReference>
<proteinExistence type="predicted"/>
<dbReference type="STRING" id="515897.SAMN05421849_2526"/>
<dbReference type="EMBL" id="FTPS01000003">
    <property type="protein sequence ID" value="SIT87032.1"/>
    <property type="molecule type" value="Genomic_DNA"/>
</dbReference>
<dbReference type="Proteomes" id="UP000192455">
    <property type="component" value="Unassembled WGS sequence"/>
</dbReference>
<accession>A0A1R3X9E0</accession>